<evidence type="ECO:0000313" key="1">
    <source>
        <dbReference type="EMBL" id="AXY93800.1"/>
    </source>
</evidence>
<protein>
    <submittedName>
        <fullName evidence="1">Outer clamp</fullName>
    </submittedName>
</protein>
<reference evidence="1" key="1">
    <citation type="journal article" date="2018" name="Virus Res.">
        <title>Genomic sequence and phylogenetic analyses of two novel orthoreovirus strains isolated from Pekin ducks in 2014 in Germany.</title>
        <authorList>
            <person name="Farkas S.L."/>
            <person name="Varga-Kugler R."/>
            <person name="Marton S."/>
            <person name="Lengyel G."/>
            <person name="Palya V."/>
            <person name="Banyai K."/>
        </authorList>
    </citation>
    <scope>NUCLEOTIDE SEQUENCE</scope>
    <source>
        <strain evidence="1">D2533/6/1-10</strain>
    </source>
</reference>
<dbReference type="SUPFAM" id="SSF64465">
    <property type="entry name" value="Outer capsid protein sigma 3"/>
    <property type="match status" value="1"/>
</dbReference>
<dbReference type="GO" id="GO:0005198">
    <property type="term" value="F:structural molecule activity"/>
    <property type="evidence" value="ECO:0007669"/>
    <property type="project" value="InterPro"/>
</dbReference>
<dbReference type="GO" id="GO:0019058">
    <property type="term" value="P:viral life cycle"/>
    <property type="evidence" value="ECO:0007669"/>
    <property type="project" value="InterPro"/>
</dbReference>
<name>A0A385JBF4_9REOV</name>
<dbReference type="InterPro" id="IPR023634">
    <property type="entry name" value="Reovirus_capsid_sigma-3_dom_sf"/>
</dbReference>
<dbReference type="Gene3D" id="3.90.1630.10">
    <property type="entry name" value="Outer-capsid protein sigma 3, small lobe"/>
    <property type="match status" value="1"/>
</dbReference>
<dbReference type="EMBL" id="MH520093">
    <property type="protein sequence ID" value="AXY93800.1"/>
    <property type="molecule type" value="Genomic_RNA"/>
</dbReference>
<accession>A0A385JBF4</accession>
<proteinExistence type="predicted"/>
<dbReference type="Pfam" id="PF00979">
    <property type="entry name" value="Reovirus_cap"/>
    <property type="match status" value="1"/>
</dbReference>
<dbReference type="InterPro" id="IPR000153">
    <property type="entry name" value="Reo_capsid_sigma3"/>
</dbReference>
<sequence length="367" mass="41628">MEVRMPNFHSIIEAINDSYARQPMTWNARTLWVNDEFFDPDVIKVGGAYCCAKCCGVLYYGNPANPDGAFPHHRCHQQQLPDTTPFLRFVRMGRTAEMLVDQYDLALQTIADYYEQASRNPQDIGEGAEVAPLNIESTTESIRTDRKVDPDFWQYPLERREHEVRPEIAKSVWRIIDASERSNTLPDCIVTEFYHTRHVRSQMLTTTSIFDVAATGKGTRFSPLIAPFPMRRDGNLSLSVDNYDAEMHDVWMSGFAIAPLVGGVGVTAQYERGGTHNFGHPIIGGGKKAGHYRNTFMEAQRGWTRTSFAYSVGMEPAECESRMRGHAKTMLDRNVPVVFDLEDTTHYRQSSAPLQKAKAVSFIRCVW</sequence>
<organism evidence="1">
    <name type="scientific">Avian orthoreovirus</name>
    <dbReference type="NCBI Taxonomy" id="38170"/>
    <lineage>
        <taxon>Viruses</taxon>
        <taxon>Riboviria</taxon>
        <taxon>Orthornavirae</taxon>
        <taxon>Duplornaviricota</taxon>
        <taxon>Resentoviricetes</taxon>
        <taxon>Reovirales</taxon>
        <taxon>Spinareoviridae</taxon>
        <taxon>Orthoreovirus</taxon>
        <taxon>Orthoreovirus avis</taxon>
    </lineage>
</organism>